<dbReference type="InterPro" id="IPR002577">
    <property type="entry name" value="HTH_HxlR"/>
</dbReference>
<gene>
    <name evidence="5" type="ORF">ALFOR1_31436</name>
</gene>
<dbReference type="AlphaFoldDB" id="A0A6T9Y3W2"/>
<dbReference type="Pfam" id="PF01638">
    <property type="entry name" value="HxlR"/>
    <property type="match status" value="1"/>
</dbReference>
<evidence type="ECO:0000256" key="2">
    <source>
        <dbReference type="ARBA" id="ARBA00023125"/>
    </source>
</evidence>
<keyword evidence="1" id="KW-0805">Transcription regulation</keyword>
<evidence type="ECO:0000313" key="6">
    <source>
        <dbReference type="Proteomes" id="UP000509458"/>
    </source>
</evidence>
<accession>A0A6T9Y3W2</accession>
<dbReference type="CDD" id="cd00090">
    <property type="entry name" value="HTH_ARSR"/>
    <property type="match status" value="1"/>
</dbReference>
<dbReference type="PROSITE" id="PS51118">
    <property type="entry name" value="HTH_HXLR"/>
    <property type="match status" value="1"/>
</dbReference>
<dbReference type="Proteomes" id="UP000509458">
    <property type="component" value="Chromosome"/>
</dbReference>
<evidence type="ECO:0000259" key="4">
    <source>
        <dbReference type="PROSITE" id="PS51118"/>
    </source>
</evidence>
<sequence length="140" mass="15981">MGTNLKSVETEPCDTITKVEGNAANAKQCASESSNDPKQYICGVAVSLEIIGGKWKGVILWHLCHKTLRFSQLRRRLQGVTQKMLTQQLRELERDGLVNRKVYAEVPPRVEYSLTELGRTLEPTLRQLCDWGRAYNDNYR</sequence>
<dbReference type="EMBL" id="LR812090">
    <property type="protein sequence ID" value="CAB9494448.1"/>
    <property type="molecule type" value="Genomic_DNA"/>
</dbReference>
<feature type="domain" description="HTH hxlR-type" evidence="4">
    <location>
        <begin position="42"/>
        <end position="140"/>
    </location>
</feature>
<keyword evidence="2" id="KW-0238">DNA-binding</keyword>
<keyword evidence="3" id="KW-0804">Transcription</keyword>
<protein>
    <submittedName>
        <fullName evidence="5">Transcriptional regulator, HxlR family</fullName>
    </submittedName>
</protein>
<dbReference type="PANTHER" id="PTHR33204">
    <property type="entry name" value="TRANSCRIPTIONAL REGULATOR, MARR FAMILY"/>
    <property type="match status" value="1"/>
</dbReference>
<dbReference type="SUPFAM" id="SSF46785">
    <property type="entry name" value="Winged helix' DNA-binding domain"/>
    <property type="match status" value="1"/>
</dbReference>
<dbReference type="InterPro" id="IPR036388">
    <property type="entry name" value="WH-like_DNA-bd_sf"/>
</dbReference>
<dbReference type="InterPro" id="IPR036390">
    <property type="entry name" value="WH_DNA-bd_sf"/>
</dbReference>
<reference evidence="5 6" key="1">
    <citation type="submission" date="2020-06" db="EMBL/GenBank/DDBJ databases">
        <authorList>
            <person name="Duchaud E."/>
        </authorList>
    </citation>
    <scope>NUCLEOTIDE SEQUENCE [LARGE SCALE GENOMIC DNA]</scope>
    <source>
        <strain evidence="5">Alteromonas fortis</strain>
    </source>
</reference>
<dbReference type="PANTHER" id="PTHR33204:SF29">
    <property type="entry name" value="TRANSCRIPTIONAL REGULATOR"/>
    <property type="match status" value="1"/>
</dbReference>
<evidence type="ECO:0000256" key="1">
    <source>
        <dbReference type="ARBA" id="ARBA00023015"/>
    </source>
</evidence>
<dbReference type="Gene3D" id="1.10.10.10">
    <property type="entry name" value="Winged helix-like DNA-binding domain superfamily/Winged helix DNA-binding domain"/>
    <property type="match status" value="1"/>
</dbReference>
<evidence type="ECO:0000256" key="3">
    <source>
        <dbReference type="ARBA" id="ARBA00023163"/>
    </source>
</evidence>
<dbReference type="GO" id="GO:0003677">
    <property type="term" value="F:DNA binding"/>
    <property type="evidence" value="ECO:0007669"/>
    <property type="project" value="UniProtKB-KW"/>
</dbReference>
<dbReference type="InterPro" id="IPR011991">
    <property type="entry name" value="ArsR-like_HTH"/>
</dbReference>
<evidence type="ECO:0000313" key="5">
    <source>
        <dbReference type="EMBL" id="CAB9494448.1"/>
    </source>
</evidence>
<proteinExistence type="predicted"/>
<dbReference type="GO" id="GO:0006355">
    <property type="term" value="P:regulation of DNA-templated transcription"/>
    <property type="evidence" value="ECO:0007669"/>
    <property type="project" value="UniProtKB-ARBA"/>
</dbReference>
<organism evidence="5 6">
    <name type="scientific">Alteromonas macleodii</name>
    <name type="common">Pseudoalteromonas macleodii</name>
    <dbReference type="NCBI Taxonomy" id="28108"/>
    <lineage>
        <taxon>Bacteria</taxon>
        <taxon>Pseudomonadati</taxon>
        <taxon>Pseudomonadota</taxon>
        <taxon>Gammaproteobacteria</taxon>
        <taxon>Alteromonadales</taxon>
        <taxon>Alteromonadaceae</taxon>
        <taxon>Alteromonas/Salinimonas group</taxon>
        <taxon>Alteromonas</taxon>
    </lineage>
</organism>
<name>A0A6T9Y3W2_ALTMA</name>
<dbReference type="RefSeq" id="WP_232091186.1">
    <property type="nucleotide sequence ID" value="NZ_LR812090.1"/>
</dbReference>